<feature type="domain" description="PhoD-like phosphatase metallophosphatase" evidence="2">
    <location>
        <begin position="195"/>
        <end position="554"/>
    </location>
</feature>
<dbReference type="Pfam" id="PF16655">
    <property type="entry name" value="PhoD_N"/>
    <property type="match status" value="1"/>
</dbReference>
<dbReference type="CDD" id="cd07389">
    <property type="entry name" value="MPP_PhoD"/>
    <property type="match status" value="1"/>
</dbReference>
<evidence type="ECO:0000256" key="1">
    <source>
        <dbReference type="SAM" id="SignalP"/>
    </source>
</evidence>
<dbReference type="AlphaFoldDB" id="W2S8C7"/>
<dbReference type="VEuPathDB" id="FungiDB:HMPREF1541_10745"/>
<dbReference type="RefSeq" id="XP_008713636.1">
    <property type="nucleotide sequence ID" value="XM_008715414.1"/>
</dbReference>
<dbReference type="HOGENOM" id="CLU_015982_0_0_1"/>
<name>W2S8C7_CYPE1</name>
<dbReference type="Gene3D" id="3.60.21.70">
    <property type="entry name" value="PhoD-like phosphatase"/>
    <property type="match status" value="1"/>
</dbReference>
<evidence type="ECO:0008006" key="6">
    <source>
        <dbReference type="Google" id="ProtNLM"/>
    </source>
</evidence>
<dbReference type="InterPro" id="IPR018946">
    <property type="entry name" value="PhoD-like_MPP"/>
</dbReference>
<dbReference type="GeneID" id="19978084"/>
<dbReference type="InterPro" id="IPR052900">
    <property type="entry name" value="Phospholipid_Metab_Enz"/>
</dbReference>
<dbReference type="STRING" id="1220924.W2S8C7"/>
<dbReference type="OrthoDB" id="9992270at2759"/>
<organism evidence="4 5">
    <name type="scientific">Cyphellophora europaea (strain CBS 101466)</name>
    <name type="common">Phialophora europaea</name>
    <dbReference type="NCBI Taxonomy" id="1220924"/>
    <lineage>
        <taxon>Eukaryota</taxon>
        <taxon>Fungi</taxon>
        <taxon>Dikarya</taxon>
        <taxon>Ascomycota</taxon>
        <taxon>Pezizomycotina</taxon>
        <taxon>Eurotiomycetes</taxon>
        <taxon>Chaetothyriomycetidae</taxon>
        <taxon>Chaetothyriales</taxon>
        <taxon>Cyphellophoraceae</taxon>
        <taxon>Cyphellophora</taxon>
    </lineage>
</organism>
<dbReference type="Gene3D" id="2.60.40.380">
    <property type="entry name" value="Purple acid phosphatase-like, N-terminal"/>
    <property type="match status" value="1"/>
</dbReference>
<dbReference type="InterPro" id="IPR032093">
    <property type="entry name" value="PhoD_N"/>
</dbReference>
<dbReference type="InParanoid" id="W2S8C7"/>
<feature type="signal peptide" evidence="1">
    <location>
        <begin position="1"/>
        <end position="20"/>
    </location>
</feature>
<sequence length="633" mass="70686">MLQNLAVLALLGLEASASYSGNLNYRSPSSEHPSLGIDVGKVTKRHLAKRDTPDWDTDSLNFTHGVASGDPYSDSVILWTRIAPSLESDPSNITVEGNVPLYSHETERYTQVSSSPICLDWQVATDESLSAIVSSGQAFTSSDIDYTVKIEATGLAPYTTYYYKFTVCGTGNSSPVGRTKTAPAEDDGTTPIGIAVFSCSNYPNGYFNAYGNAARKDNIDYMVHLGDYLYEYENGVIGRDERAASPQKEIVSLYDYRTRIAQYRTDLDLTLAHQNFPWIPVWDDHEIANNGYRDGFSGMNNTEDSFIELGSVSVDQRKMNAVRAYFEYQPIRQVAMDDNLRIWRNFKLGKLVDLIMLDTRNYDRSITTLGGWNDPYIYEISNDAGRTLMGARQENWFYQSLIDSKDRGAVWRIIGSQIVFSRINVTNWFGSSEVPYNGDQWDGYMANRNRTYQTLLDYGIDNNIMIAGDSHANWVSDLVWFDHTSYDPATGSGAVGVEFGGTAVSSSGYGTNVSQGNAQAESLITDNPELQWAEGYFRGYFEMHVTARDVQARFYGCPTVAERNAYELSMANFTVVAGENRLSRPLSGGKVESGFLRGGEVVSTNLTVDTASGEWSVREYERMFIEYPDDDEE</sequence>
<dbReference type="InterPro" id="IPR038607">
    <property type="entry name" value="PhoD-like_sf"/>
</dbReference>
<dbReference type="eggNOG" id="ENOG502QU5W">
    <property type="taxonomic scope" value="Eukaryota"/>
</dbReference>
<evidence type="ECO:0000259" key="2">
    <source>
        <dbReference type="Pfam" id="PF09423"/>
    </source>
</evidence>
<dbReference type="EMBL" id="KI635846">
    <property type="protein sequence ID" value="ETN44194.1"/>
    <property type="molecule type" value="Genomic_DNA"/>
</dbReference>
<evidence type="ECO:0000313" key="4">
    <source>
        <dbReference type="EMBL" id="ETN44194.1"/>
    </source>
</evidence>
<dbReference type="PANTHER" id="PTHR43606">
    <property type="entry name" value="PHOSPHATASE, PUTATIVE (AFU_ORTHOLOGUE AFUA_6G08710)-RELATED"/>
    <property type="match status" value="1"/>
</dbReference>
<proteinExistence type="predicted"/>
<feature type="chain" id="PRO_5004825638" description="PhoD-like phosphatase metallophosphatase domain-containing protein" evidence="1">
    <location>
        <begin position="21"/>
        <end position="633"/>
    </location>
</feature>
<keyword evidence="1" id="KW-0732">Signal</keyword>
<accession>W2S8C7</accession>
<dbReference type="InterPro" id="IPR029052">
    <property type="entry name" value="Metallo-depent_PP-like"/>
</dbReference>
<dbReference type="PANTHER" id="PTHR43606:SF8">
    <property type="entry name" value="ALKALINE PHOSPHATASE"/>
    <property type="match status" value="1"/>
</dbReference>
<dbReference type="SUPFAM" id="SSF56300">
    <property type="entry name" value="Metallo-dependent phosphatases"/>
    <property type="match status" value="1"/>
</dbReference>
<gene>
    <name evidence="4" type="ORF">HMPREF1541_10745</name>
</gene>
<protein>
    <recommendedName>
        <fullName evidence="6">PhoD-like phosphatase metallophosphatase domain-containing protein</fullName>
    </recommendedName>
</protein>
<feature type="domain" description="Phospholipase D N-terminal" evidence="3">
    <location>
        <begin position="64"/>
        <end position="181"/>
    </location>
</feature>
<evidence type="ECO:0000259" key="3">
    <source>
        <dbReference type="Pfam" id="PF16655"/>
    </source>
</evidence>
<reference evidence="4 5" key="1">
    <citation type="submission" date="2013-03" db="EMBL/GenBank/DDBJ databases">
        <title>The Genome Sequence of Phialophora europaea CBS 101466.</title>
        <authorList>
            <consortium name="The Broad Institute Genomics Platform"/>
            <person name="Cuomo C."/>
            <person name="de Hoog S."/>
            <person name="Gorbushina A."/>
            <person name="Walker B."/>
            <person name="Young S.K."/>
            <person name="Zeng Q."/>
            <person name="Gargeya S."/>
            <person name="Fitzgerald M."/>
            <person name="Haas B."/>
            <person name="Abouelleil A."/>
            <person name="Allen A.W."/>
            <person name="Alvarado L."/>
            <person name="Arachchi H.M."/>
            <person name="Berlin A.M."/>
            <person name="Chapman S.B."/>
            <person name="Gainer-Dewar J."/>
            <person name="Goldberg J."/>
            <person name="Griggs A."/>
            <person name="Gujja S."/>
            <person name="Hansen M."/>
            <person name="Howarth C."/>
            <person name="Imamovic A."/>
            <person name="Ireland A."/>
            <person name="Larimer J."/>
            <person name="McCowan C."/>
            <person name="Murphy C."/>
            <person name="Pearson M."/>
            <person name="Poon T.W."/>
            <person name="Priest M."/>
            <person name="Roberts A."/>
            <person name="Saif S."/>
            <person name="Shea T."/>
            <person name="Sisk P."/>
            <person name="Sykes S."/>
            <person name="Wortman J."/>
            <person name="Nusbaum C."/>
            <person name="Birren B."/>
        </authorList>
    </citation>
    <scope>NUCLEOTIDE SEQUENCE [LARGE SCALE GENOMIC DNA]</scope>
    <source>
        <strain evidence="4 5">CBS 101466</strain>
    </source>
</reference>
<dbReference type="Pfam" id="PF09423">
    <property type="entry name" value="PhoD"/>
    <property type="match status" value="1"/>
</dbReference>
<dbReference type="Proteomes" id="UP000030752">
    <property type="component" value="Unassembled WGS sequence"/>
</dbReference>
<keyword evidence="5" id="KW-1185">Reference proteome</keyword>
<evidence type="ECO:0000313" key="5">
    <source>
        <dbReference type="Proteomes" id="UP000030752"/>
    </source>
</evidence>